<dbReference type="InterPro" id="IPR041898">
    <property type="entry name" value="MAGE_WH1"/>
</dbReference>
<dbReference type="GO" id="GO:0006281">
    <property type="term" value="P:DNA repair"/>
    <property type="evidence" value="ECO:0007669"/>
    <property type="project" value="TreeGrafter"/>
</dbReference>
<gene>
    <name evidence="3" type="ORF">PG999_008182</name>
</gene>
<dbReference type="AlphaFoldDB" id="A0AAW0QSU7"/>
<evidence type="ECO:0000313" key="4">
    <source>
        <dbReference type="Proteomes" id="UP001392437"/>
    </source>
</evidence>
<name>A0AAW0QSU7_9PEZI</name>
<evidence type="ECO:0000259" key="2">
    <source>
        <dbReference type="PROSITE" id="PS50838"/>
    </source>
</evidence>
<feature type="region of interest" description="Disordered" evidence="1">
    <location>
        <begin position="1"/>
        <end position="48"/>
    </location>
</feature>
<feature type="compositionally biased region" description="Acidic residues" evidence="1">
    <location>
        <begin position="26"/>
        <end position="39"/>
    </location>
</feature>
<protein>
    <recommendedName>
        <fullName evidence="2">MAGE domain-containing protein</fullName>
    </recommendedName>
</protein>
<keyword evidence="4" id="KW-1185">Reference proteome</keyword>
<comment type="caution">
    <text evidence="3">The sequence shown here is derived from an EMBL/GenBank/DDBJ whole genome shotgun (WGS) entry which is preliminary data.</text>
</comment>
<dbReference type="SMART" id="SM01373">
    <property type="entry name" value="MAGE"/>
    <property type="match status" value="1"/>
</dbReference>
<dbReference type="PROSITE" id="PS50838">
    <property type="entry name" value="MAGE"/>
    <property type="match status" value="1"/>
</dbReference>
<dbReference type="EMBL" id="JAQQWP010000007">
    <property type="protein sequence ID" value="KAK8110045.1"/>
    <property type="molecule type" value="Genomic_DNA"/>
</dbReference>
<dbReference type="InterPro" id="IPR002190">
    <property type="entry name" value="MHD_dom"/>
</dbReference>
<dbReference type="GO" id="GO:0005634">
    <property type="term" value="C:nucleus"/>
    <property type="evidence" value="ECO:0007669"/>
    <property type="project" value="TreeGrafter"/>
</dbReference>
<evidence type="ECO:0000256" key="1">
    <source>
        <dbReference type="SAM" id="MobiDB-lite"/>
    </source>
</evidence>
<dbReference type="Proteomes" id="UP001392437">
    <property type="component" value="Unassembled WGS sequence"/>
</dbReference>
<reference evidence="3 4" key="1">
    <citation type="submission" date="2023-01" db="EMBL/GenBank/DDBJ databases">
        <title>Analysis of 21 Apiospora genomes using comparative genomics revels a genus with tremendous synthesis potential of carbohydrate active enzymes and secondary metabolites.</title>
        <authorList>
            <person name="Sorensen T."/>
        </authorList>
    </citation>
    <scope>NUCLEOTIDE SEQUENCE [LARGE SCALE GENOMIC DNA]</scope>
    <source>
        <strain evidence="3 4">CBS 117206</strain>
    </source>
</reference>
<organism evidence="3 4">
    <name type="scientific">Apiospora kogelbergensis</name>
    <dbReference type="NCBI Taxonomy" id="1337665"/>
    <lineage>
        <taxon>Eukaryota</taxon>
        <taxon>Fungi</taxon>
        <taxon>Dikarya</taxon>
        <taxon>Ascomycota</taxon>
        <taxon>Pezizomycotina</taxon>
        <taxon>Sordariomycetes</taxon>
        <taxon>Xylariomycetidae</taxon>
        <taxon>Amphisphaeriales</taxon>
        <taxon>Apiosporaceae</taxon>
        <taxon>Apiospora</taxon>
    </lineage>
</organism>
<dbReference type="PANTHER" id="PTHR11736:SF14">
    <property type="entry name" value="NSE3 HOMOLOG, SMC5-SMC6 COMPLEX COMPONENT"/>
    <property type="match status" value="1"/>
</dbReference>
<dbReference type="Gene3D" id="1.10.10.1200">
    <property type="entry name" value="MAGE homology domain, winged helix WH1 motif"/>
    <property type="match status" value="1"/>
</dbReference>
<feature type="domain" description="MAGE" evidence="2">
    <location>
        <begin position="48"/>
        <end position="142"/>
    </location>
</feature>
<evidence type="ECO:0000313" key="3">
    <source>
        <dbReference type="EMBL" id="KAK8110045.1"/>
    </source>
</evidence>
<dbReference type="InterPro" id="IPR041899">
    <property type="entry name" value="MAGE_WH2"/>
</dbReference>
<dbReference type="Pfam" id="PF01454">
    <property type="entry name" value="MAGE"/>
    <property type="match status" value="1"/>
</dbReference>
<dbReference type="InterPro" id="IPR037445">
    <property type="entry name" value="MAGE"/>
</dbReference>
<dbReference type="Gene3D" id="1.10.10.1210">
    <property type="entry name" value="MAGE homology domain, winged helix WH2 motif"/>
    <property type="match status" value="1"/>
</dbReference>
<proteinExistence type="predicted"/>
<dbReference type="PANTHER" id="PTHR11736">
    <property type="entry name" value="MELANOMA-ASSOCIATED ANTIGEN MAGE ANTIGEN"/>
    <property type="match status" value="1"/>
</dbReference>
<accession>A0AAW0QSU7</accession>
<sequence length="287" mass="31778">MPTQTQRRRQNDDDEPRRRSRRQADSDAEDASSQDEEGDVSMGGGGDEPQLIKKLVRYALACEHARIPIKRDGIREKVLGSNSRSFKAIFDGAQLQLREVFGMEMEELPVKEKRTLKEKQKATARKATGAASSRQYVLVTTLPLQYKKPEITAPSRAPSASEEGAYIGVYSFLITIITISGGELSDMKLKRHLARVNAGQNLPMGKTDEVLTKLVRQGYLDRVVEKADHAEEDTVTWCVGTRGKVEFPPESIKGFLTIVWGDDKPDDFEKKVNRSLGLAAGEDAGGA</sequence>
<feature type="compositionally biased region" description="Basic and acidic residues" evidence="1">
    <location>
        <begin position="9"/>
        <end position="25"/>
    </location>
</feature>